<dbReference type="Pfam" id="PF14460">
    <property type="entry name" value="Prok-E2_D"/>
    <property type="match status" value="1"/>
</dbReference>
<sequence>MYLESNGYGSTHKLMTPKLIVVFYQEEQGAVHPYKIPISQDDAGGYVLGAPIQGTARDVQVMRSCLEGGMTLLHEHVLYAGLGVLMWWVPAGRAPLHFLSKIKEASSIEALNGRPVPQPPLLMLLQGRTLRVFALQENKRPTMTTRLYKAPYWNMFADGKMCTGTVKIPDVIDPQKPEDITRLFFQSNFSGASRQSISNYPASHQEMWQEADRRDSFDPAWLMEEPRITTIKELMTCTTPTR</sequence>
<dbReference type="GO" id="GO:0008270">
    <property type="term" value="F:zinc ion binding"/>
    <property type="evidence" value="ECO:0007669"/>
    <property type="project" value="InterPro"/>
</dbReference>
<protein>
    <recommendedName>
        <fullName evidence="3">PRTRC system protein B</fullName>
    </recommendedName>
</protein>
<dbReference type="InterPro" id="IPR032787">
    <property type="entry name" value="Prok-E2_D"/>
</dbReference>
<dbReference type="EMBL" id="BMQL01000020">
    <property type="protein sequence ID" value="GGR17321.1"/>
    <property type="molecule type" value="Genomic_DNA"/>
</dbReference>
<dbReference type="InterPro" id="IPR017947">
    <property type="entry name" value="AryldialkylPase_Zn-BS"/>
</dbReference>
<evidence type="ECO:0000313" key="2">
    <source>
        <dbReference type="Proteomes" id="UP000603865"/>
    </source>
</evidence>
<proteinExistence type="predicted"/>
<dbReference type="Proteomes" id="UP000603865">
    <property type="component" value="Unassembled WGS sequence"/>
</dbReference>
<keyword evidence="2" id="KW-1185">Reference proteome</keyword>
<evidence type="ECO:0008006" key="3">
    <source>
        <dbReference type="Google" id="ProtNLM"/>
    </source>
</evidence>
<dbReference type="AlphaFoldDB" id="A0A918F7W7"/>
<reference evidence="1" key="1">
    <citation type="journal article" date="2014" name="Int. J. Syst. Evol. Microbiol.">
        <title>Complete genome sequence of Corynebacterium casei LMG S-19264T (=DSM 44701T), isolated from a smear-ripened cheese.</title>
        <authorList>
            <consortium name="US DOE Joint Genome Institute (JGI-PGF)"/>
            <person name="Walter F."/>
            <person name="Albersmeier A."/>
            <person name="Kalinowski J."/>
            <person name="Ruckert C."/>
        </authorList>
    </citation>
    <scope>NUCLEOTIDE SEQUENCE</scope>
    <source>
        <strain evidence="1">JCM 31311</strain>
    </source>
</reference>
<organism evidence="1 2">
    <name type="scientific">Deinococcus ruber</name>
    <dbReference type="NCBI Taxonomy" id="1848197"/>
    <lineage>
        <taxon>Bacteria</taxon>
        <taxon>Thermotogati</taxon>
        <taxon>Deinococcota</taxon>
        <taxon>Deinococci</taxon>
        <taxon>Deinococcales</taxon>
        <taxon>Deinococcaceae</taxon>
        <taxon>Deinococcus</taxon>
    </lineage>
</organism>
<name>A0A918F7W7_9DEIO</name>
<evidence type="ECO:0000313" key="1">
    <source>
        <dbReference type="EMBL" id="GGR17321.1"/>
    </source>
</evidence>
<dbReference type="PROSITE" id="PS01322">
    <property type="entry name" value="PHOSPHOTRIESTERASE_1"/>
    <property type="match status" value="1"/>
</dbReference>
<reference evidence="1" key="2">
    <citation type="submission" date="2020-09" db="EMBL/GenBank/DDBJ databases">
        <authorList>
            <person name="Sun Q."/>
            <person name="Ohkuma M."/>
        </authorList>
    </citation>
    <scope>NUCLEOTIDE SEQUENCE</scope>
    <source>
        <strain evidence="1">JCM 31311</strain>
    </source>
</reference>
<comment type="caution">
    <text evidence="1">The sequence shown here is derived from an EMBL/GenBank/DDBJ whole genome shotgun (WGS) entry which is preliminary data.</text>
</comment>
<gene>
    <name evidence="1" type="ORF">GCM10008957_32450</name>
</gene>
<accession>A0A918F7W7</accession>
<dbReference type="GO" id="GO:0016788">
    <property type="term" value="F:hydrolase activity, acting on ester bonds"/>
    <property type="evidence" value="ECO:0007669"/>
    <property type="project" value="InterPro"/>
</dbReference>